<dbReference type="PANTHER" id="PTHR43884">
    <property type="entry name" value="ACYL-COA DEHYDROGENASE"/>
    <property type="match status" value="1"/>
</dbReference>
<dbReference type="Pfam" id="PF02771">
    <property type="entry name" value="Acyl-CoA_dh_N"/>
    <property type="match status" value="1"/>
</dbReference>
<gene>
    <name evidence="8" type="ORF">M6B22_17415</name>
</gene>
<dbReference type="Proteomes" id="UP001164693">
    <property type="component" value="Chromosome"/>
</dbReference>
<feature type="domain" description="Acyl-CoA dehydrogenase/oxidase N-terminal" evidence="7">
    <location>
        <begin position="8"/>
        <end position="99"/>
    </location>
</feature>
<accession>A0ABY7JVE7</accession>
<proteinExistence type="inferred from homology"/>
<evidence type="ECO:0000256" key="1">
    <source>
        <dbReference type="ARBA" id="ARBA00001974"/>
    </source>
</evidence>
<evidence type="ECO:0000259" key="6">
    <source>
        <dbReference type="Pfam" id="PF00441"/>
    </source>
</evidence>
<evidence type="ECO:0000256" key="3">
    <source>
        <dbReference type="ARBA" id="ARBA00022630"/>
    </source>
</evidence>
<name>A0ABY7JVE7_9ACTN</name>
<dbReference type="InterPro" id="IPR037069">
    <property type="entry name" value="AcylCoA_DH/ox_N_sf"/>
</dbReference>
<protein>
    <submittedName>
        <fullName evidence="8">Acyl-CoA dehydrogenase family protein</fullName>
    </submittedName>
</protein>
<sequence>MRFELDADAAALRDAVAAVLTKEVTGSVIRAGWPDGDGAVVSAAWRKLADVGVLGTLAPEAAGGLGLDLNSALPALERFGHSGLPMPVVETIAVAAPLLADARSDRLGDVLSGTAVLTAALGDSGLVPFGAGADLLVLRHGGQLRLYERGELALEPVDAVDGSRALARRTGPAAGGTVLTDDPDEVELAWQRGVIGTAAVLVGLADRMLAMTVEYVQQRQQYGVPVGSFQAIKHALASALVAVEFARPAVLAAGWALAAGVPDADAQVGAAKVLASDAARLLARTSIQCHGAMGYTTEHDLQLFAKRAWALAPDWGSPGWHRARLASALGIGE</sequence>
<comment type="cofactor">
    <cofactor evidence="1">
        <name>FAD</name>
        <dbReference type="ChEBI" id="CHEBI:57692"/>
    </cofactor>
</comment>
<organism evidence="8 9">
    <name type="scientific">Jatrophihabitans cynanchi</name>
    <dbReference type="NCBI Taxonomy" id="2944128"/>
    <lineage>
        <taxon>Bacteria</taxon>
        <taxon>Bacillati</taxon>
        <taxon>Actinomycetota</taxon>
        <taxon>Actinomycetes</taxon>
        <taxon>Jatrophihabitantales</taxon>
        <taxon>Jatrophihabitantaceae</taxon>
        <taxon>Jatrophihabitans</taxon>
    </lineage>
</organism>
<dbReference type="RefSeq" id="WP_269442830.1">
    <property type="nucleotide sequence ID" value="NZ_CP097463.1"/>
</dbReference>
<evidence type="ECO:0000256" key="4">
    <source>
        <dbReference type="ARBA" id="ARBA00022827"/>
    </source>
</evidence>
<evidence type="ECO:0000256" key="2">
    <source>
        <dbReference type="ARBA" id="ARBA00009347"/>
    </source>
</evidence>
<evidence type="ECO:0000313" key="8">
    <source>
        <dbReference type="EMBL" id="WAX56298.1"/>
    </source>
</evidence>
<dbReference type="InterPro" id="IPR009075">
    <property type="entry name" value="AcylCo_DH/oxidase_C"/>
</dbReference>
<evidence type="ECO:0000256" key="5">
    <source>
        <dbReference type="ARBA" id="ARBA00023002"/>
    </source>
</evidence>
<dbReference type="InterPro" id="IPR013786">
    <property type="entry name" value="AcylCoA_DH/ox_N"/>
</dbReference>
<evidence type="ECO:0000313" key="9">
    <source>
        <dbReference type="Proteomes" id="UP001164693"/>
    </source>
</evidence>
<dbReference type="Gene3D" id="1.10.540.10">
    <property type="entry name" value="Acyl-CoA dehydrogenase/oxidase, N-terminal domain"/>
    <property type="match status" value="1"/>
</dbReference>
<feature type="domain" description="Acyl-CoA dehydrogenase/oxidase C-terminal" evidence="6">
    <location>
        <begin position="195"/>
        <end position="322"/>
    </location>
</feature>
<dbReference type="InterPro" id="IPR009100">
    <property type="entry name" value="AcylCoA_DH/oxidase_NM_dom_sf"/>
</dbReference>
<keyword evidence="4" id="KW-0274">FAD</keyword>
<evidence type="ECO:0000259" key="7">
    <source>
        <dbReference type="Pfam" id="PF02771"/>
    </source>
</evidence>
<dbReference type="SUPFAM" id="SSF47203">
    <property type="entry name" value="Acyl-CoA dehydrogenase C-terminal domain-like"/>
    <property type="match status" value="1"/>
</dbReference>
<comment type="similarity">
    <text evidence="2">Belongs to the acyl-CoA dehydrogenase family.</text>
</comment>
<keyword evidence="3" id="KW-0285">Flavoprotein</keyword>
<dbReference type="InterPro" id="IPR036250">
    <property type="entry name" value="AcylCo_DH-like_C"/>
</dbReference>
<keyword evidence="5" id="KW-0560">Oxidoreductase</keyword>
<dbReference type="SUPFAM" id="SSF56645">
    <property type="entry name" value="Acyl-CoA dehydrogenase NM domain-like"/>
    <property type="match status" value="1"/>
</dbReference>
<dbReference type="Gene3D" id="1.20.140.10">
    <property type="entry name" value="Butyryl-CoA Dehydrogenase, subunit A, domain 3"/>
    <property type="match status" value="1"/>
</dbReference>
<dbReference type="EMBL" id="CP097463">
    <property type="protein sequence ID" value="WAX56298.1"/>
    <property type="molecule type" value="Genomic_DNA"/>
</dbReference>
<reference evidence="8" key="1">
    <citation type="submission" date="2022-05" db="EMBL/GenBank/DDBJ databases">
        <title>Jatrophihabitans sp. SB3-54 whole genome sequence.</title>
        <authorList>
            <person name="Suh M.K."/>
            <person name="Eom M.K."/>
            <person name="Kim J.S."/>
            <person name="Kim H.S."/>
            <person name="Do H.E."/>
            <person name="Shin Y.K."/>
            <person name="Lee J.-S."/>
        </authorList>
    </citation>
    <scope>NUCLEOTIDE SEQUENCE</scope>
    <source>
        <strain evidence="8">SB3-54</strain>
    </source>
</reference>
<dbReference type="Pfam" id="PF00441">
    <property type="entry name" value="Acyl-CoA_dh_1"/>
    <property type="match status" value="1"/>
</dbReference>
<keyword evidence="9" id="KW-1185">Reference proteome</keyword>
<dbReference type="PANTHER" id="PTHR43884:SF20">
    <property type="entry name" value="ACYL-COA DEHYDROGENASE FADE28"/>
    <property type="match status" value="1"/>
</dbReference>